<evidence type="ECO:0000313" key="2">
    <source>
        <dbReference type="Proteomes" id="UP000789390"/>
    </source>
</evidence>
<reference evidence="1" key="1">
    <citation type="submission" date="2021-11" db="EMBL/GenBank/DDBJ databases">
        <authorList>
            <person name="Schell T."/>
        </authorList>
    </citation>
    <scope>NUCLEOTIDE SEQUENCE</scope>
    <source>
        <strain evidence="1">M5</strain>
    </source>
</reference>
<organism evidence="1 2">
    <name type="scientific">Daphnia galeata</name>
    <dbReference type="NCBI Taxonomy" id="27404"/>
    <lineage>
        <taxon>Eukaryota</taxon>
        <taxon>Metazoa</taxon>
        <taxon>Ecdysozoa</taxon>
        <taxon>Arthropoda</taxon>
        <taxon>Crustacea</taxon>
        <taxon>Branchiopoda</taxon>
        <taxon>Diplostraca</taxon>
        <taxon>Cladocera</taxon>
        <taxon>Anomopoda</taxon>
        <taxon>Daphniidae</taxon>
        <taxon>Daphnia</taxon>
    </lineage>
</organism>
<comment type="caution">
    <text evidence="1">The sequence shown here is derived from an EMBL/GenBank/DDBJ whole genome shotgun (WGS) entry which is preliminary data.</text>
</comment>
<evidence type="ECO:0000313" key="1">
    <source>
        <dbReference type="EMBL" id="CAH0105938.1"/>
    </source>
</evidence>
<proteinExistence type="predicted"/>
<gene>
    <name evidence="1" type="ORF">DGAL_LOCUS9080</name>
</gene>
<protein>
    <submittedName>
        <fullName evidence="1">Uncharacterized protein</fullName>
    </submittedName>
</protein>
<name>A0A8J2RMG8_9CRUS</name>
<accession>A0A8J2RMG8</accession>
<sequence>MTDDGCFNCDKFYSTDASCYASDKEFSKSQPNGKRSHQQLRAKMLSSPSSLLWGYKVKYRADKSGRLATESQVCRVWVWTSGKSPKTHINGTNERFIPSIHFKLHVFSGDVALPHTDKPTETSAEPYRIGSLGNLQTGVARNGRTAIWGKVSGKVTLRAEC</sequence>
<dbReference type="Proteomes" id="UP000789390">
    <property type="component" value="Unassembled WGS sequence"/>
</dbReference>
<keyword evidence="2" id="KW-1185">Reference proteome</keyword>
<dbReference type="AlphaFoldDB" id="A0A8J2RMG8"/>
<dbReference type="EMBL" id="CAKKLH010000205">
    <property type="protein sequence ID" value="CAH0105938.1"/>
    <property type="molecule type" value="Genomic_DNA"/>
</dbReference>